<organism evidence="2 3">
    <name type="scientific">Aureobasidium pullulans</name>
    <name type="common">Black yeast</name>
    <name type="synonym">Pullularia pullulans</name>
    <dbReference type="NCBI Taxonomy" id="5580"/>
    <lineage>
        <taxon>Eukaryota</taxon>
        <taxon>Fungi</taxon>
        <taxon>Dikarya</taxon>
        <taxon>Ascomycota</taxon>
        <taxon>Pezizomycotina</taxon>
        <taxon>Dothideomycetes</taxon>
        <taxon>Dothideomycetidae</taxon>
        <taxon>Dothideales</taxon>
        <taxon>Saccotheciaceae</taxon>
        <taxon>Aureobasidium</taxon>
    </lineage>
</organism>
<protein>
    <submittedName>
        <fullName evidence="2">Uncharacterized protein</fullName>
    </submittedName>
</protein>
<reference evidence="2 3" key="1">
    <citation type="submission" date="2018-10" db="EMBL/GenBank/DDBJ databases">
        <title>Fifty Aureobasidium pullulans genomes reveal a recombining polyextremotolerant generalist.</title>
        <authorList>
            <person name="Gostincar C."/>
            <person name="Turk M."/>
            <person name="Zajc J."/>
            <person name="Gunde-Cimerman N."/>
        </authorList>
    </citation>
    <scope>NUCLEOTIDE SEQUENCE [LARGE SCALE GENOMIC DNA]</scope>
    <source>
        <strain evidence="2 3">EXF-6604</strain>
    </source>
</reference>
<evidence type="ECO:0000313" key="3">
    <source>
        <dbReference type="Proteomes" id="UP000306584"/>
    </source>
</evidence>
<sequence length="514" mass="57746">MDNFSTTHHVPGVFPEILISPPQKQECTTALPRILATPSPPSRPLDAPARSYVQDPDPSPPQDLMRFGESNDNIPLPIHPVAPRHDDCSTTQTMDSSLKATPHFDGKLGTTRADVDAVSDGFVEQPAVDVSSVQDHHDHRGNTSQDWPSCSSLETQNRMLKQLLSEIRGERDEALSSVGSLQRWLCLARGDAGLDFTDFQYHAAPDKKIRTLEAKVADLNHQLHNACKYYNKLKDEVKASFGSASTAAPARHGMPPTTSPVYDRFDKAATLFALDIDARIGELQSAFYNEAQARAQVEEMAKSAKRMAAAGAEQAPFDEDEYKMMRSQIERYEYERIRNMVTDFQSTEEHIEEQIKTLDQELNTILAVNVPTPLEKSFNRLYIMVQSGSGYETIRARLEVLREKLRKEADRRRQAWALFTTTEALSPVATEFDAEEPISDYAAIAEHFQEYRSTVTVEESEDDQMGLSNAFSDTSSDGFDELVTYCTPQYFHDYQTAVAVKEPEDNQMWLSTAF</sequence>
<evidence type="ECO:0000256" key="1">
    <source>
        <dbReference type="SAM" id="MobiDB-lite"/>
    </source>
</evidence>
<comment type="caution">
    <text evidence="2">The sequence shown here is derived from an EMBL/GenBank/DDBJ whole genome shotgun (WGS) entry which is preliminary data.</text>
</comment>
<evidence type="ECO:0000313" key="2">
    <source>
        <dbReference type="EMBL" id="THY15494.1"/>
    </source>
</evidence>
<feature type="region of interest" description="Disordered" evidence="1">
    <location>
        <begin position="131"/>
        <end position="151"/>
    </location>
</feature>
<dbReference type="Proteomes" id="UP000306584">
    <property type="component" value="Unassembled WGS sequence"/>
</dbReference>
<dbReference type="EMBL" id="QZBD01000413">
    <property type="protein sequence ID" value="THY15494.1"/>
    <property type="molecule type" value="Genomic_DNA"/>
</dbReference>
<feature type="region of interest" description="Disordered" evidence="1">
    <location>
        <begin position="24"/>
        <end position="66"/>
    </location>
</feature>
<gene>
    <name evidence="2" type="ORF">D6D01_07886</name>
</gene>
<proteinExistence type="predicted"/>
<name>A0A4S9KJ11_AURPU</name>
<dbReference type="AlphaFoldDB" id="A0A4S9KJ11"/>
<accession>A0A4S9KJ11</accession>
<feature type="compositionally biased region" description="Polar residues" evidence="1">
    <location>
        <begin position="142"/>
        <end position="151"/>
    </location>
</feature>